<dbReference type="GO" id="GO:0006355">
    <property type="term" value="P:regulation of DNA-templated transcription"/>
    <property type="evidence" value="ECO:0007669"/>
    <property type="project" value="InterPro"/>
</dbReference>
<organism evidence="8 9">
    <name type="scientific">Cryobacterium arcticum</name>
    <dbReference type="NCBI Taxonomy" id="670052"/>
    <lineage>
        <taxon>Bacteria</taxon>
        <taxon>Bacillati</taxon>
        <taxon>Actinomycetota</taxon>
        <taxon>Actinomycetes</taxon>
        <taxon>Micrococcales</taxon>
        <taxon>Microbacteriaceae</taxon>
        <taxon>Cryobacterium</taxon>
    </lineage>
</organism>
<evidence type="ECO:0000313" key="8">
    <source>
        <dbReference type="EMBL" id="PXA67089.1"/>
    </source>
</evidence>
<keyword evidence="3 8" id="KW-0238">DNA-binding</keyword>
<dbReference type="OrthoDB" id="9808843at2"/>
<dbReference type="Gene3D" id="3.40.50.2300">
    <property type="match status" value="1"/>
</dbReference>
<proteinExistence type="predicted"/>
<dbReference type="SMART" id="SM00448">
    <property type="entry name" value="REC"/>
    <property type="match status" value="1"/>
</dbReference>
<dbReference type="InterPro" id="IPR011006">
    <property type="entry name" value="CheY-like_superfamily"/>
</dbReference>
<evidence type="ECO:0000313" key="9">
    <source>
        <dbReference type="Proteomes" id="UP000246722"/>
    </source>
</evidence>
<protein>
    <submittedName>
        <fullName evidence="8">DNA-binding response regulator</fullName>
    </submittedName>
</protein>
<feature type="modified residue" description="4-aspartylphosphate" evidence="5">
    <location>
        <position position="60"/>
    </location>
</feature>
<dbReference type="Pfam" id="PF00196">
    <property type="entry name" value="GerE"/>
    <property type="match status" value="1"/>
</dbReference>
<evidence type="ECO:0000256" key="1">
    <source>
        <dbReference type="ARBA" id="ARBA00022553"/>
    </source>
</evidence>
<dbReference type="SMART" id="SM00421">
    <property type="entry name" value="HTH_LUXR"/>
    <property type="match status" value="1"/>
</dbReference>
<evidence type="ECO:0000256" key="5">
    <source>
        <dbReference type="PROSITE-ProRule" id="PRU00169"/>
    </source>
</evidence>
<sequence>MDSSAARAVRVSVGEDDLLLRKGVVRVLSDAGLDVVAEAGDAVELLNVTLAYRPDVAVVDIRMPPHQGDDGLKAAIELRHRLPGMGVVILTQYDDPEYALALIDDRAEGVGFLLKERVGDVHDFTDAVVRVAHGGSALDPTIVARMVRPHGVPPELALLTHRELAVLEAMAEGQSNFGIARTLLISNAAVEKHVTSIFRKLDLAPESSSHRRVQAVVRFFTTQRS</sequence>
<evidence type="ECO:0000259" key="6">
    <source>
        <dbReference type="PROSITE" id="PS50043"/>
    </source>
</evidence>
<dbReference type="SUPFAM" id="SSF46894">
    <property type="entry name" value="C-terminal effector domain of the bipartite response regulators"/>
    <property type="match status" value="1"/>
</dbReference>
<keyword evidence="2" id="KW-0805">Transcription regulation</keyword>
<feature type="domain" description="HTH luxR-type" evidence="6">
    <location>
        <begin position="152"/>
        <end position="223"/>
    </location>
</feature>
<dbReference type="GO" id="GO:0000160">
    <property type="term" value="P:phosphorelay signal transduction system"/>
    <property type="evidence" value="ECO:0007669"/>
    <property type="project" value="InterPro"/>
</dbReference>
<evidence type="ECO:0000256" key="4">
    <source>
        <dbReference type="ARBA" id="ARBA00023163"/>
    </source>
</evidence>
<dbReference type="InterPro" id="IPR058245">
    <property type="entry name" value="NreC/VraR/RcsB-like_REC"/>
</dbReference>
<feature type="domain" description="Response regulatory" evidence="7">
    <location>
        <begin position="10"/>
        <end position="130"/>
    </location>
</feature>
<dbReference type="PANTHER" id="PTHR43214">
    <property type="entry name" value="TWO-COMPONENT RESPONSE REGULATOR"/>
    <property type="match status" value="1"/>
</dbReference>
<name>A0A317ZPP3_9MICO</name>
<keyword evidence="4" id="KW-0804">Transcription</keyword>
<dbReference type="Pfam" id="PF00072">
    <property type="entry name" value="Response_reg"/>
    <property type="match status" value="1"/>
</dbReference>
<dbReference type="GO" id="GO:0003677">
    <property type="term" value="F:DNA binding"/>
    <property type="evidence" value="ECO:0007669"/>
    <property type="project" value="UniProtKB-KW"/>
</dbReference>
<dbReference type="PROSITE" id="PS50110">
    <property type="entry name" value="RESPONSE_REGULATORY"/>
    <property type="match status" value="1"/>
</dbReference>
<dbReference type="InterPro" id="IPR016032">
    <property type="entry name" value="Sig_transdc_resp-reg_C-effctor"/>
</dbReference>
<dbReference type="Proteomes" id="UP000246722">
    <property type="component" value="Unassembled WGS sequence"/>
</dbReference>
<dbReference type="InterPro" id="IPR039420">
    <property type="entry name" value="WalR-like"/>
</dbReference>
<evidence type="ECO:0000256" key="2">
    <source>
        <dbReference type="ARBA" id="ARBA00023015"/>
    </source>
</evidence>
<dbReference type="AlphaFoldDB" id="A0A317ZPP3"/>
<keyword evidence="9" id="KW-1185">Reference proteome</keyword>
<dbReference type="CDD" id="cd06170">
    <property type="entry name" value="LuxR_C_like"/>
    <property type="match status" value="1"/>
</dbReference>
<evidence type="ECO:0000256" key="3">
    <source>
        <dbReference type="ARBA" id="ARBA00023125"/>
    </source>
</evidence>
<keyword evidence="1 5" id="KW-0597">Phosphoprotein</keyword>
<dbReference type="InterPro" id="IPR000792">
    <property type="entry name" value="Tscrpt_reg_LuxR_C"/>
</dbReference>
<dbReference type="PRINTS" id="PR00038">
    <property type="entry name" value="HTHLUXR"/>
</dbReference>
<dbReference type="CDD" id="cd17535">
    <property type="entry name" value="REC_NarL-like"/>
    <property type="match status" value="1"/>
</dbReference>
<dbReference type="PANTHER" id="PTHR43214:SF24">
    <property type="entry name" value="TRANSCRIPTIONAL REGULATORY PROTEIN NARL-RELATED"/>
    <property type="match status" value="1"/>
</dbReference>
<dbReference type="PROSITE" id="PS50043">
    <property type="entry name" value="HTH_LUXR_2"/>
    <property type="match status" value="1"/>
</dbReference>
<dbReference type="RefSeq" id="WP_110126773.1">
    <property type="nucleotide sequence ID" value="NZ_QHLY01000012.1"/>
</dbReference>
<gene>
    <name evidence="8" type="ORF">CTB96_09955</name>
</gene>
<dbReference type="EMBL" id="QHLY01000012">
    <property type="protein sequence ID" value="PXA67089.1"/>
    <property type="molecule type" value="Genomic_DNA"/>
</dbReference>
<accession>A0A317ZPP3</accession>
<dbReference type="SUPFAM" id="SSF52172">
    <property type="entry name" value="CheY-like"/>
    <property type="match status" value="1"/>
</dbReference>
<evidence type="ECO:0000259" key="7">
    <source>
        <dbReference type="PROSITE" id="PS50110"/>
    </source>
</evidence>
<dbReference type="InterPro" id="IPR001789">
    <property type="entry name" value="Sig_transdc_resp-reg_receiver"/>
</dbReference>
<comment type="caution">
    <text evidence="8">The sequence shown here is derived from an EMBL/GenBank/DDBJ whole genome shotgun (WGS) entry which is preliminary data.</text>
</comment>
<reference evidence="8 9" key="1">
    <citation type="submission" date="2018-05" db="EMBL/GenBank/DDBJ databases">
        <title>Genetic diversity of glacier-inhabiting Cryobacterium bacteria in China and description of Cryobacterium mengkeensis sp. nov. and Arthrobacter glacialis sp. nov.</title>
        <authorList>
            <person name="Liu Q."/>
            <person name="Xin Y.-H."/>
        </authorList>
    </citation>
    <scope>NUCLEOTIDE SEQUENCE [LARGE SCALE GENOMIC DNA]</scope>
    <source>
        <strain evidence="8 9">SK-1</strain>
    </source>
</reference>